<dbReference type="AlphaFoldDB" id="A0A9D4Z3D8"/>
<dbReference type="EMBL" id="JABFUD020000025">
    <property type="protein sequence ID" value="KAI5059710.1"/>
    <property type="molecule type" value="Genomic_DNA"/>
</dbReference>
<dbReference type="Proteomes" id="UP000886520">
    <property type="component" value="Chromosome 25"/>
</dbReference>
<gene>
    <name evidence="1" type="ORF">GOP47_0026029</name>
</gene>
<dbReference type="OrthoDB" id="2387658at2759"/>
<name>A0A9D4Z3D8_ADICA</name>
<proteinExistence type="predicted"/>
<comment type="caution">
    <text evidence="1">The sequence shown here is derived from an EMBL/GenBank/DDBJ whole genome shotgun (WGS) entry which is preliminary data.</text>
</comment>
<evidence type="ECO:0000313" key="1">
    <source>
        <dbReference type="EMBL" id="KAI5059710.1"/>
    </source>
</evidence>
<organism evidence="1 2">
    <name type="scientific">Adiantum capillus-veneris</name>
    <name type="common">Maidenhair fern</name>
    <dbReference type="NCBI Taxonomy" id="13818"/>
    <lineage>
        <taxon>Eukaryota</taxon>
        <taxon>Viridiplantae</taxon>
        <taxon>Streptophyta</taxon>
        <taxon>Embryophyta</taxon>
        <taxon>Tracheophyta</taxon>
        <taxon>Polypodiopsida</taxon>
        <taxon>Polypodiidae</taxon>
        <taxon>Polypodiales</taxon>
        <taxon>Pteridineae</taxon>
        <taxon>Pteridaceae</taxon>
        <taxon>Vittarioideae</taxon>
        <taxon>Adiantum</taxon>
    </lineage>
</organism>
<sequence length="250" mass="28383">MCFNRCGKSASVLHVRKLLRNAGFECIYLDLPPHLPDSALSNAERWQILITVVSRRNSVVCAQPDGEPSDSAFSEMFFRRHEQKNVFLIFDEMNTFGRLPPSFKDSFLATLRAMKLDEDSYFLHSILFIGTDSILVEFKIAQEKRWATTSDGCPGRTGFEYSPFSHDFRMRASFFSIKDIEDLLAQYKHDRLIKVEKQAIAMSIFNLTSVHKGLVGVFCAELDAAFSLQSQRTLQCGKGSPSSLWPSVFL</sequence>
<keyword evidence="2" id="KW-1185">Reference proteome</keyword>
<evidence type="ECO:0000313" key="2">
    <source>
        <dbReference type="Proteomes" id="UP000886520"/>
    </source>
</evidence>
<reference evidence="1" key="1">
    <citation type="submission" date="2021-01" db="EMBL/GenBank/DDBJ databases">
        <title>Adiantum capillus-veneris genome.</title>
        <authorList>
            <person name="Fang Y."/>
            <person name="Liao Q."/>
        </authorList>
    </citation>
    <scope>NUCLEOTIDE SEQUENCE</scope>
    <source>
        <strain evidence="1">H3</strain>
        <tissue evidence="1">Leaf</tissue>
    </source>
</reference>
<accession>A0A9D4Z3D8</accession>
<protein>
    <submittedName>
        <fullName evidence="1">Uncharacterized protein</fullName>
    </submittedName>
</protein>